<evidence type="ECO:0000256" key="3">
    <source>
        <dbReference type="ARBA" id="ARBA00012584"/>
    </source>
</evidence>
<dbReference type="PROSITE" id="PS51163">
    <property type="entry name" value="YRDC"/>
    <property type="match status" value="1"/>
</dbReference>
<dbReference type="NCBIfam" id="TIGR00057">
    <property type="entry name" value="L-threonylcarbamoyladenylate synthase"/>
    <property type="match status" value="1"/>
</dbReference>
<dbReference type="Gene3D" id="3.40.50.11030">
    <property type="entry name" value="Threonylcarbamoyl-AMP synthase, C-terminal domain"/>
    <property type="match status" value="1"/>
</dbReference>
<evidence type="ECO:0000256" key="13">
    <source>
        <dbReference type="PIRNR" id="PIRNR004930"/>
    </source>
</evidence>
<evidence type="ECO:0000313" key="17">
    <source>
        <dbReference type="Proteomes" id="UP000033966"/>
    </source>
</evidence>
<evidence type="ECO:0000256" key="1">
    <source>
        <dbReference type="ARBA" id="ARBA00004496"/>
    </source>
</evidence>
<dbReference type="EMBL" id="LCKF01000035">
    <property type="protein sequence ID" value="KKT90550.1"/>
    <property type="molecule type" value="Genomic_DNA"/>
</dbReference>
<evidence type="ECO:0000256" key="8">
    <source>
        <dbReference type="ARBA" id="ARBA00022695"/>
    </source>
</evidence>
<dbReference type="Pfam" id="PF01300">
    <property type="entry name" value="Sua5_yciO_yrdC"/>
    <property type="match status" value="1"/>
</dbReference>
<feature type="binding site" evidence="14">
    <location>
        <position position="199"/>
    </location>
    <ligand>
        <name>ATP</name>
        <dbReference type="ChEBI" id="CHEBI:30616"/>
    </ligand>
</feature>
<keyword evidence="6 13" id="KW-0808">Transferase</keyword>
<evidence type="ECO:0000256" key="5">
    <source>
        <dbReference type="ARBA" id="ARBA00022490"/>
    </source>
</evidence>
<dbReference type="PATRIC" id="fig|1618662.3.peg.620"/>
<evidence type="ECO:0000256" key="14">
    <source>
        <dbReference type="PIRSR" id="PIRSR004930-1"/>
    </source>
</evidence>
<comment type="catalytic activity">
    <reaction evidence="12 13">
        <text>L-threonine + hydrogencarbonate + ATP = L-threonylcarbamoyladenylate + diphosphate + H2O</text>
        <dbReference type="Rhea" id="RHEA:36407"/>
        <dbReference type="ChEBI" id="CHEBI:15377"/>
        <dbReference type="ChEBI" id="CHEBI:17544"/>
        <dbReference type="ChEBI" id="CHEBI:30616"/>
        <dbReference type="ChEBI" id="CHEBI:33019"/>
        <dbReference type="ChEBI" id="CHEBI:57926"/>
        <dbReference type="ChEBI" id="CHEBI:73682"/>
        <dbReference type="EC" id="2.7.7.87"/>
    </reaction>
</comment>
<comment type="subcellular location">
    <subcellularLocation>
        <location evidence="1 13">Cytoplasm</location>
    </subcellularLocation>
</comment>
<keyword evidence="10 13" id="KW-0067">ATP-binding</keyword>
<dbReference type="SUPFAM" id="SSF55821">
    <property type="entry name" value="YrdC/RibB"/>
    <property type="match status" value="1"/>
</dbReference>
<accession>A0A0G1L458</accession>
<evidence type="ECO:0000256" key="4">
    <source>
        <dbReference type="ARBA" id="ARBA00015492"/>
    </source>
</evidence>
<evidence type="ECO:0000256" key="6">
    <source>
        <dbReference type="ARBA" id="ARBA00022679"/>
    </source>
</evidence>
<protein>
    <recommendedName>
        <fullName evidence="4 13">Threonylcarbamoyl-AMP synthase</fullName>
        <shortName evidence="13">TC-AMP synthase</shortName>
        <ecNumber evidence="3 13">2.7.7.87</ecNumber>
    </recommendedName>
    <alternativeName>
        <fullName evidence="11 13">L-threonylcarbamoyladenylate synthase</fullName>
    </alternativeName>
</protein>
<organism evidence="16 17">
    <name type="scientific">Candidatus Jorgensenbacteria bacterium GW2011_GWA2_45_13</name>
    <dbReference type="NCBI Taxonomy" id="1618662"/>
    <lineage>
        <taxon>Bacteria</taxon>
        <taxon>Candidatus Joergenseniibacteriota</taxon>
    </lineage>
</organism>
<feature type="domain" description="YrdC-like" evidence="15">
    <location>
        <begin position="17"/>
        <end position="203"/>
    </location>
</feature>
<dbReference type="GO" id="GO:0061710">
    <property type="term" value="F:L-threonylcarbamoyladenylate synthase"/>
    <property type="evidence" value="ECO:0007669"/>
    <property type="project" value="UniProtKB-EC"/>
</dbReference>
<dbReference type="GO" id="GO:0006450">
    <property type="term" value="P:regulation of translational fidelity"/>
    <property type="evidence" value="ECO:0007669"/>
    <property type="project" value="TreeGrafter"/>
</dbReference>
<evidence type="ECO:0000256" key="9">
    <source>
        <dbReference type="ARBA" id="ARBA00022741"/>
    </source>
</evidence>
<dbReference type="InterPro" id="IPR038385">
    <property type="entry name" value="Sua5/YwlC_C"/>
</dbReference>
<keyword evidence="9 13" id="KW-0547">Nucleotide-binding</keyword>
<dbReference type="InterPro" id="IPR005145">
    <property type="entry name" value="Sua5_C"/>
</dbReference>
<keyword evidence="5 13" id="KW-0963">Cytoplasm</keyword>
<dbReference type="InterPro" id="IPR017945">
    <property type="entry name" value="DHBP_synth_RibB-like_a/b_dom"/>
</dbReference>
<dbReference type="Gene3D" id="3.90.870.10">
    <property type="entry name" value="DHBP synthase"/>
    <property type="match status" value="1"/>
</dbReference>
<evidence type="ECO:0000256" key="11">
    <source>
        <dbReference type="ARBA" id="ARBA00029774"/>
    </source>
</evidence>
<dbReference type="InterPro" id="IPR010923">
    <property type="entry name" value="T(6)A37_SUA5"/>
</dbReference>
<evidence type="ECO:0000256" key="7">
    <source>
        <dbReference type="ARBA" id="ARBA00022694"/>
    </source>
</evidence>
<dbReference type="GO" id="GO:0005737">
    <property type="term" value="C:cytoplasm"/>
    <property type="evidence" value="ECO:0007669"/>
    <property type="project" value="UniProtKB-SubCell"/>
</dbReference>
<dbReference type="GO" id="GO:0008033">
    <property type="term" value="P:tRNA processing"/>
    <property type="evidence" value="ECO:0007669"/>
    <property type="project" value="UniProtKB-KW"/>
</dbReference>
<sequence length="346" mass="37482">MVYKTKLVKVNPKRPEKEIIRKAVRLLKKGELVAFPTETVYGLGANAFDIKAVRKIFKVKGRPSDNPLIVHIADVSDLGGVAREIPAVAKKLAKKFWPGPLTIVLKKQKKISNAVTASGDTVGVRIPQNEIARALIRLARVPLAAPSANASTRPSPTEAAHVLEDLSGKIPLILDGGKTRVGVESTVIDCTVTPPAILRDGGTSREQIKLVLGKVAPKTGGTVRKVRSPGQKYKHYAPRALLVLVRGTGRALVKKTILTVSGYKGKKENIIILCSVEHLAFYRRLGFFVFSFGSSSRPATVARNIFRLLRECDKKGAHTIVVEGISQKGIGMAVMDRLSRAATKII</sequence>
<dbReference type="InterPro" id="IPR050156">
    <property type="entry name" value="TC-AMP_synthase_SUA5"/>
</dbReference>
<feature type="binding site" evidence="14">
    <location>
        <position position="125"/>
    </location>
    <ligand>
        <name>L-threonine</name>
        <dbReference type="ChEBI" id="CHEBI:57926"/>
    </ligand>
</feature>
<feature type="binding site" evidence="14">
    <location>
        <position position="155"/>
    </location>
    <ligand>
        <name>ATP</name>
        <dbReference type="ChEBI" id="CHEBI:30616"/>
    </ligand>
</feature>
<evidence type="ECO:0000256" key="2">
    <source>
        <dbReference type="ARBA" id="ARBA00007663"/>
    </source>
</evidence>
<reference evidence="16 17" key="1">
    <citation type="journal article" date="2015" name="Nature">
        <title>rRNA introns, odd ribosomes, and small enigmatic genomes across a large radiation of phyla.</title>
        <authorList>
            <person name="Brown C.T."/>
            <person name="Hug L.A."/>
            <person name="Thomas B.C."/>
            <person name="Sharon I."/>
            <person name="Castelle C.J."/>
            <person name="Singh A."/>
            <person name="Wilkins M.J."/>
            <person name="Williams K.H."/>
            <person name="Banfield J.F."/>
        </authorList>
    </citation>
    <scope>NUCLEOTIDE SEQUENCE [LARGE SCALE GENOMIC DNA]</scope>
</reference>
<keyword evidence="8 13" id="KW-0548">Nucleotidyltransferase</keyword>
<dbReference type="GO" id="GO:0005524">
    <property type="term" value="F:ATP binding"/>
    <property type="evidence" value="ECO:0007669"/>
    <property type="project" value="UniProtKB-UniRule"/>
</dbReference>
<feature type="binding site" evidence="14">
    <location>
        <position position="62"/>
    </location>
    <ligand>
        <name>ATP</name>
        <dbReference type="ChEBI" id="CHEBI:30616"/>
    </ligand>
</feature>
<feature type="binding site" evidence="14">
    <location>
        <position position="39"/>
    </location>
    <ligand>
        <name>L-threonine</name>
        <dbReference type="ChEBI" id="CHEBI:57926"/>
    </ligand>
</feature>
<keyword evidence="7 13" id="KW-0819">tRNA processing</keyword>
<dbReference type="Proteomes" id="UP000033966">
    <property type="component" value="Unassembled WGS sequence"/>
</dbReference>
<dbReference type="FunFam" id="3.90.870.10:FF:000008">
    <property type="entry name" value="Threonylcarbamoyl-AMP synthase"/>
    <property type="match status" value="1"/>
</dbReference>
<dbReference type="EC" id="2.7.7.87" evidence="3 13"/>
<dbReference type="InterPro" id="IPR006070">
    <property type="entry name" value="Sua5-like_dom"/>
</dbReference>
<feature type="binding site" evidence="14">
    <location>
        <position position="71"/>
    </location>
    <ligand>
        <name>L-threonine</name>
        <dbReference type="ChEBI" id="CHEBI:57926"/>
    </ligand>
</feature>
<feature type="binding site" evidence="14">
    <location>
        <position position="147"/>
    </location>
    <ligand>
        <name>ATP</name>
        <dbReference type="ChEBI" id="CHEBI:30616"/>
    </ligand>
</feature>
<feature type="binding site" evidence="14">
    <location>
        <position position="185"/>
    </location>
    <ligand>
        <name>L-threonine</name>
        <dbReference type="ChEBI" id="CHEBI:57926"/>
    </ligand>
</feature>
<dbReference type="GO" id="GO:0000049">
    <property type="term" value="F:tRNA binding"/>
    <property type="evidence" value="ECO:0007669"/>
    <property type="project" value="TreeGrafter"/>
</dbReference>
<comment type="function">
    <text evidence="13">Required for the formation of a threonylcarbamoyl group on adenosine at position 37 (t(6)A37) in tRNAs that read codons beginning with adenine.</text>
</comment>
<feature type="binding site" evidence="14">
    <location>
        <position position="66"/>
    </location>
    <ligand>
        <name>ATP</name>
        <dbReference type="ChEBI" id="CHEBI:30616"/>
    </ligand>
</feature>
<gene>
    <name evidence="16" type="ORF">UW92_C0035G0004</name>
</gene>
<dbReference type="PANTHER" id="PTHR17490">
    <property type="entry name" value="SUA5"/>
    <property type="match status" value="1"/>
</dbReference>
<comment type="similarity">
    <text evidence="2 13">Belongs to the SUA5 family.</text>
</comment>
<comment type="caution">
    <text evidence="16">The sequence shown here is derived from an EMBL/GenBank/DDBJ whole genome shotgun (WGS) entry which is preliminary data.</text>
</comment>
<name>A0A0G1L458_9BACT</name>
<dbReference type="GO" id="GO:0003725">
    <property type="term" value="F:double-stranded RNA binding"/>
    <property type="evidence" value="ECO:0007669"/>
    <property type="project" value="UniProtKB-UniRule"/>
</dbReference>
<feature type="binding site" evidence="14">
    <location>
        <position position="145"/>
    </location>
    <ligand>
        <name>L-threonine</name>
        <dbReference type="ChEBI" id="CHEBI:57926"/>
    </ligand>
</feature>
<dbReference type="AlphaFoldDB" id="A0A0G1L458"/>
<feature type="binding site" evidence="14">
    <location>
        <position position="236"/>
    </location>
    <ligand>
        <name>ATP</name>
        <dbReference type="ChEBI" id="CHEBI:30616"/>
    </ligand>
</feature>
<dbReference type="PANTHER" id="PTHR17490:SF16">
    <property type="entry name" value="THREONYLCARBAMOYL-AMP SYNTHASE"/>
    <property type="match status" value="1"/>
</dbReference>
<feature type="binding site" evidence="14">
    <location>
        <position position="121"/>
    </location>
    <ligand>
        <name>ATP</name>
        <dbReference type="ChEBI" id="CHEBI:30616"/>
    </ligand>
</feature>
<evidence type="ECO:0000313" key="16">
    <source>
        <dbReference type="EMBL" id="KKT90550.1"/>
    </source>
</evidence>
<evidence type="ECO:0000259" key="15">
    <source>
        <dbReference type="PROSITE" id="PS51163"/>
    </source>
</evidence>
<evidence type="ECO:0000256" key="10">
    <source>
        <dbReference type="ARBA" id="ARBA00022840"/>
    </source>
</evidence>
<dbReference type="PIRSF" id="PIRSF004930">
    <property type="entry name" value="Tln_factor_SUA5"/>
    <property type="match status" value="1"/>
</dbReference>
<dbReference type="Pfam" id="PF03481">
    <property type="entry name" value="Sua5_C"/>
    <property type="match status" value="1"/>
</dbReference>
<proteinExistence type="inferred from homology"/>
<evidence type="ECO:0000256" key="12">
    <source>
        <dbReference type="ARBA" id="ARBA00048366"/>
    </source>
</evidence>